<comment type="caution">
    <text evidence="2">The sequence shown here is derived from an EMBL/GenBank/DDBJ whole genome shotgun (WGS) entry which is preliminary data.</text>
</comment>
<keyword evidence="3" id="KW-1185">Reference proteome</keyword>
<accession>A0A6G1BP19</accession>
<dbReference type="AlphaFoldDB" id="A0A6G1BP19"/>
<dbReference type="EMBL" id="SPHZ02000012">
    <property type="protein sequence ID" value="KAF0889531.1"/>
    <property type="molecule type" value="Genomic_DNA"/>
</dbReference>
<feature type="region of interest" description="Disordered" evidence="1">
    <location>
        <begin position="43"/>
        <end position="68"/>
    </location>
</feature>
<evidence type="ECO:0000256" key="1">
    <source>
        <dbReference type="SAM" id="MobiDB-lite"/>
    </source>
</evidence>
<evidence type="ECO:0000313" key="3">
    <source>
        <dbReference type="Proteomes" id="UP000479710"/>
    </source>
</evidence>
<protein>
    <submittedName>
        <fullName evidence="2">Uncharacterized protein</fullName>
    </submittedName>
</protein>
<gene>
    <name evidence="2" type="ORF">E2562_026945</name>
</gene>
<proteinExistence type="predicted"/>
<name>A0A6G1BP19_9ORYZ</name>
<sequence length="68" mass="7287">MDELPPTAIEALTESFGLNNAQLQGRDDAMIKLLGQADPSEIRGSEAVQCASKPSQSSTWSRRPACNP</sequence>
<feature type="compositionally biased region" description="Polar residues" evidence="1">
    <location>
        <begin position="52"/>
        <end position="61"/>
    </location>
</feature>
<reference evidence="2 3" key="1">
    <citation type="submission" date="2019-11" db="EMBL/GenBank/DDBJ databases">
        <title>Whole genome sequence of Oryza granulata.</title>
        <authorList>
            <person name="Li W."/>
        </authorList>
    </citation>
    <scope>NUCLEOTIDE SEQUENCE [LARGE SCALE GENOMIC DNA]</scope>
    <source>
        <strain evidence="3">cv. Menghai</strain>
        <tissue evidence="2">Leaf</tissue>
    </source>
</reference>
<evidence type="ECO:0000313" key="2">
    <source>
        <dbReference type="EMBL" id="KAF0889531.1"/>
    </source>
</evidence>
<organism evidence="2 3">
    <name type="scientific">Oryza meyeriana var. granulata</name>
    <dbReference type="NCBI Taxonomy" id="110450"/>
    <lineage>
        <taxon>Eukaryota</taxon>
        <taxon>Viridiplantae</taxon>
        <taxon>Streptophyta</taxon>
        <taxon>Embryophyta</taxon>
        <taxon>Tracheophyta</taxon>
        <taxon>Spermatophyta</taxon>
        <taxon>Magnoliopsida</taxon>
        <taxon>Liliopsida</taxon>
        <taxon>Poales</taxon>
        <taxon>Poaceae</taxon>
        <taxon>BOP clade</taxon>
        <taxon>Oryzoideae</taxon>
        <taxon>Oryzeae</taxon>
        <taxon>Oryzinae</taxon>
        <taxon>Oryza</taxon>
        <taxon>Oryza meyeriana</taxon>
    </lineage>
</organism>
<dbReference type="Proteomes" id="UP000479710">
    <property type="component" value="Unassembled WGS sequence"/>
</dbReference>